<dbReference type="NCBIfam" id="TIGR01398">
    <property type="entry name" value="FlhA"/>
    <property type="match status" value="1"/>
</dbReference>
<dbReference type="Pfam" id="PF00771">
    <property type="entry name" value="FHIPEP"/>
    <property type="match status" value="1"/>
</dbReference>
<dbReference type="Gene3D" id="1.10.8.540">
    <property type="entry name" value="FHIPEP family, domain 3"/>
    <property type="match status" value="1"/>
</dbReference>
<feature type="transmembrane region" description="Helical" evidence="7">
    <location>
        <begin position="241"/>
        <end position="267"/>
    </location>
</feature>
<dbReference type="Gene3D" id="3.40.50.12790">
    <property type="entry name" value="FHIPEP family, domain 4"/>
    <property type="match status" value="1"/>
</dbReference>
<dbReference type="GO" id="GO:0005886">
    <property type="term" value="C:plasma membrane"/>
    <property type="evidence" value="ECO:0007669"/>
    <property type="project" value="UniProtKB-SubCell"/>
</dbReference>
<evidence type="ECO:0000313" key="9">
    <source>
        <dbReference type="Proteomes" id="UP000709959"/>
    </source>
</evidence>
<dbReference type="PANTHER" id="PTHR30161">
    <property type="entry name" value="FLAGELLAR EXPORT PROTEIN, MEMBRANE FLHA SUBUNIT-RELATED"/>
    <property type="match status" value="1"/>
</dbReference>
<dbReference type="AlphaFoldDB" id="A0A936K5U0"/>
<keyword evidence="7" id="KW-1006">Bacterial flagellum protein export</keyword>
<dbReference type="InterPro" id="IPR001712">
    <property type="entry name" value="T3SS_FHIPEP"/>
</dbReference>
<dbReference type="GO" id="GO:0044780">
    <property type="term" value="P:bacterial-type flagellum assembly"/>
    <property type="evidence" value="ECO:0007669"/>
    <property type="project" value="InterPro"/>
</dbReference>
<comment type="function">
    <text evidence="7">Required for formation of the rod structure of the flagellar apparatus. Together with FliI and FliH, may constitute the export apparatus of flagellin.</text>
</comment>
<dbReference type="PRINTS" id="PR00949">
    <property type="entry name" value="TYPE3IMAPROT"/>
</dbReference>
<evidence type="ECO:0000256" key="4">
    <source>
        <dbReference type="ARBA" id="ARBA00022692"/>
    </source>
</evidence>
<keyword evidence="6 7" id="KW-0472">Membrane</keyword>
<feature type="transmembrane region" description="Helical" evidence="7">
    <location>
        <begin position="288"/>
        <end position="306"/>
    </location>
</feature>
<feature type="transmembrane region" description="Helical" evidence="7">
    <location>
        <begin position="45"/>
        <end position="64"/>
    </location>
</feature>
<keyword evidence="5 7" id="KW-1133">Transmembrane helix</keyword>
<organism evidence="8 9">
    <name type="scientific">Candidatus Geothrix odensensis</name>
    <dbReference type="NCBI Taxonomy" id="2954440"/>
    <lineage>
        <taxon>Bacteria</taxon>
        <taxon>Pseudomonadati</taxon>
        <taxon>Acidobacteriota</taxon>
        <taxon>Holophagae</taxon>
        <taxon>Holophagales</taxon>
        <taxon>Holophagaceae</taxon>
        <taxon>Geothrix</taxon>
    </lineage>
</organism>
<dbReference type="InterPro" id="IPR042196">
    <property type="entry name" value="FHIPEP_4"/>
</dbReference>
<dbReference type="GO" id="GO:0009306">
    <property type="term" value="P:protein secretion"/>
    <property type="evidence" value="ECO:0007669"/>
    <property type="project" value="InterPro"/>
</dbReference>
<keyword evidence="7" id="KW-0653">Protein transport</keyword>
<evidence type="ECO:0000256" key="7">
    <source>
        <dbReference type="RuleBase" id="RU364093"/>
    </source>
</evidence>
<accession>A0A936K5U0</accession>
<evidence type="ECO:0000256" key="6">
    <source>
        <dbReference type="ARBA" id="ARBA00023136"/>
    </source>
</evidence>
<name>A0A936K5U0_9BACT</name>
<dbReference type="Gene3D" id="3.40.30.60">
    <property type="entry name" value="FHIPEP family, domain 1"/>
    <property type="match status" value="1"/>
</dbReference>
<dbReference type="PIRSF" id="PIRSF005419">
    <property type="entry name" value="FlhA"/>
    <property type="match status" value="1"/>
</dbReference>
<keyword evidence="7" id="KW-0813">Transport</keyword>
<feature type="transmembrane region" description="Helical" evidence="7">
    <location>
        <begin position="209"/>
        <end position="229"/>
    </location>
</feature>
<feature type="transmembrane region" description="Helical" evidence="7">
    <location>
        <begin position="21"/>
        <end position="39"/>
    </location>
</feature>
<keyword evidence="4 7" id="KW-0812">Transmembrane</keyword>
<dbReference type="PANTHER" id="PTHR30161:SF1">
    <property type="entry name" value="FLAGELLAR BIOSYNTHESIS PROTEIN FLHA-RELATED"/>
    <property type="match status" value="1"/>
</dbReference>
<feature type="transmembrane region" description="Helical" evidence="7">
    <location>
        <begin position="117"/>
        <end position="140"/>
    </location>
</feature>
<evidence type="ECO:0000313" key="8">
    <source>
        <dbReference type="EMBL" id="MBK8572346.1"/>
    </source>
</evidence>
<keyword evidence="8" id="KW-0969">Cilium</keyword>
<evidence type="ECO:0000256" key="2">
    <source>
        <dbReference type="ARBA" id="ARBA00008835"/>
    </source>
</evidence>
<keyword evidence="8" id="KW-0966">Cell projection</keyword>
<proteinExistence type="inferred from homology"/>
<keyword evidence="8" id="KW-0282">Flagellum</keyword>
<gene>
    <name evidence="7 8" type="primary">flhA</name>
    <name evidence="8" type="ORF">IPN91_06780</name>
</gene>
<evidence type="ECO:0000256" key="1">
    <source>
        <dbReference type="ARBA" id="ARBA00004651"/>
    </source>
</evidence>
<dbReference type="InterPro" id="IPR006301">
    <property type="entry name" value="FlhA"/>
</dbReference>
<keyword evidence="7" id="KW-1005">Bacterial flagellum biogenesis</keyword>
<dbReference type="Proteomes" id="UP000709959">
    <property type="component" value="Unassembled WGS sequence"/>
</dbReference>
<sequence length="699" mass="75368">MLTFLDRLLPYMGRLARRSDLAAPVFVMIVLVVMILPLPAFMLDLLIVLNITLSLVILMVGMYVRRPKEFSSYPSVLLVVTLFRLAINVATTRRILLFAGDQGADAAGHMVKAFGQFVVGGSYVIGLVVFLILLAIQFLVINHGAGRIAEVTARFTLDAMPGKQMAIDADLNAGYIDEVEARRRRKDLQEEAGFYGAMDGAVKFTQRDAVAALIILAVNIVAGILLGVVRFNLPVMQALEVYTLLTVGDGLVTVIPSLLISVGGAILTTRSGSDASGLGSEVMGQLGADPRPLGIAAAVLFLFGAVPGLPLFPFWVMAAIFGIMAYAAWKLPQAVPAAVAEQAAAEKAKTAAADTSEKVEGLLKVDPLGLEVGYSLIPLLDVNQGGTVLERIKGVRRQMASDLGIVVPPVRIRDNLQLPPHAYRILLRGEEIARAELQPAQFLAMNPGTATEDLSGTPTSEPAFGLPAYWIPDNLRDRAQMLGYTVVEPATVLTTHLAELIKQHAPDLLGRPEVQHLLDTLKETTPRLVDDLIPNVISVTTLQKVLHNLLRERVPVRDLGRILEATADAATMTKDIGFITEYVRQAMGRVLTGPHLSENGELGVLVLDPTLEQTLQGGIEQTDRGSFLALEPGRTQELLSRIANGIAAMLPGAQPVLLTNPVVRPHLRRLLERALPHLVVLSHSEVPMDVRVVNLGTVS</sequence>
<comment type="caution">
    <text evidence="8">The sequence shown here is derived from an EMBL/GenBank/DDBJ whole genome shotgun (WGS) entry which is preliminary data.</text>
</comment>
<comment type="subcellular location">
    <subcellularLocation>
        <location evidence="1 7">Cell membrane</location>
        <topology evidence="1 7">Multi-pass membrane protein</topology>
    </subcellularLocation>
</comment>
<evidence type="ECO:0000256" key="5">
    <source>
        <dbReference type="ARBA" id="ARBA00022989"/>
    </source>
</evidence>
<evidence type="ECO:0000256" key="3">
    <source>
        <dbReference type="ARBA" id="ARBA00022475"/>
    </source>
</evidence>
<dbReference type="InterPro" id="IPR042193">
    <property type="entry name" value="FHIPEP_3"/>
</dbReference>
<reference evidence="8 9" key="1">
    <citation type="submission" date="2020-10" db="EMBL/GenBank/DDBJ databases">
        <title>Connecting structure to function with the recovery of over 1000 high-quality activated sludge metagenome-assembled genomes encoding full-length rRNA genes using long-read sequencing.</title>
        <authorList>
            <person name="Singleton C.M."/>
            <person name="Petriglieri F."/>
            <person name="Kristensen J.M."/>
            <person name="Kirkegaard R.H."/>
            <person name="Michaelsen T.Y."/>
            <person name="Andersen M.H."/>
            <person name="Karst S.M."/>
            <person name="Dueholm M.S."/>
            <person name="Nielsen P.H."/>
            <person name="Albertsen M."/>
        </authorList>
    </citation>
    <scope>NUCLEOTIDE SEQUENCE [LARGE SCALE GENOMIC DNA]</scope>
    <source>
        <strain evidence="8">OdNE_18-Q3-R46-58_MAXAC.008</strain>
    </source>
</reference>
<dbReference type="EMBL" id="JADKCH010000004">
    <property type="protein sequence ID" value="MBK8572346.1"/>
    <property type="molecule type" value="Genomic_DNA"/>
</dbReference>
<comment type="similarity">
    <text evidence="2 7">Belongs to the FHIPEP (flagella/HR/invasion proteins export pore) family.</text>
</comment>
<feature type="transmembrane region" description="Helical" evidence="7">
    <location>
        <begin position="76"/>
        <end position="97"/>
    </location>
</feature>
<protein>
    <recommendedName>
        <fullName evidence="7">Flagellar biosynthesis protein FlhA</fullName>
    </recommendedName>
</protein>
<keyword evidence="3 7" id="KW-1003">Cell membrane</keyword>
<dbReference type="InterPro" id="IPR042194">
    <property type="entry name" value="FHIPEP_1"/>
</dbReference>